<evidence type="ECO:0000256" key="1">
    <source>
        <dbReference type="SAM" id="MobiDB-lite"/>
    </source>
</evidence>
<feature type="compositionally biased region" description="Basic and acidic residues" evidence="1">
    <location>
        <begin position="39"/>
        <end position="63"/>
    </location>
</feature>
<feature type="region of interest" description="Disordered" evidence="1">
    <location>
        <begin position="38"/>
        <end position="107"/>
    </location>
</feature>
<dbReference type="AlphaFoldDB" id="A0A813HU64"/>
<dbReference type="Proteomes" id="UP000654075">
    <property type="component" value="Unassembled WGS sequence"/>
</dbReference>
<feature type="non-terminal residue" evidence="2">
    <location>
        <position position="1"/>
    </location>
</feature>
<protein>
    <submittedName>
        <fullName evidence="2">Uncharacterized protein</fullName>
    </submittedName>
</protein>
<organism evidence="2 3">
    <name type="scientific">Polarella glacialis</name>
    <name type="common">Dinoflagellate</name>
    <dbReference type="NCBI Taxonomy" id="89957"/>
    <lineage>
        <taxon>Eukaryota</taxon>
        <taxon>Sar</taxon>
        <taxon>Alveolata</taxon>
        <taxon>Dinophyceae</taxon>
        <taxon>Suessiales</taxon>
        <taxon>Suessiaceae</taxon>
        <taxon>Polarella</taxon>
    </lineage>
</organism>
<keyword evidence="3" id="KW-1185">Reference proteome</keyword>
<proteinExistence type="predicted"/>
<gene>
    <name evidence="2" type="ORF">PGLA1383_LOCUS55630</name>
</gene>
<evidence type="ECO:0000313" key="2">
    <source>
        <dbReference type="EMBL" id="CAE8640889.1"/>
    </source>
</evidence>
<reference evidence="2" key="1">
    <citation type="submission" date="2021-02" db="EMBL/GenBank/DDBJ databases">
        <authorList>
            <person name="Dougan E. K."/>
            <person name="Rhodes N."/>
            <person name="Thang M."/>
            <person name="Chan C."/>
        </authorList>
    </citation>
    <scope>NUCLEOTIDE SEQUENCE</scope>
</reference>
<evidence type="ECO:0000313" key="3">
    <source>
        <dbReference type="Proteomes" id="UP000654075"/>
    </source>
</evidence>
<comment type="caution">
    <text evidence="2">The sequence shown here is derived from an EMBL/GenBank/DDBJ whole genome shotgun (WGS) entry which is preliminary data.</text>
</comment>
<sequence length="107" mass="11454">MQAPGAMDAAVAAALAEVSGGLAAQLRAIVEAELAQRTAELERRERAVAAREEALERRERAEQGSEQSGQGPAEETPKASVFQVRTGSAPRQEEDEDSQQPQPQKKS</sequence>
<dbReference type="EMBL" id="CAJNNV010032735">
    <property type="protein sequence ID" value="CAE8640889.1"/>
    <property type="molecule type" value="Genomic_DNA"/>
</dbReference>
<name>A0A813HU64_POLGL</name>
<accession>A0A813HU64</accession>